<dbReference type="PANTHER" id="PTHR15184:SF9">
    <property type="entry name" value="SPI-1 TYPE 3 SECRETION SYSTEM ATPASE"/>
    <property type="match status" value="1"/>
</dbReference>
<dbReference type="InterPro" id="IPR004100">
    <property type="entry name" value="ATPase_F1/V1/A1_a/bsu_N"/>
</dbReference>
<dbReference type="EC" id="7.4.2.8" evidence="12"/>
<dbReference type="InterPro" id="IPR040627">
    <property type="entry name" value="T3SS_ATPase_C"/>
</dbReference>
<dbReference type="InterPro" id="IPR050053">
    <property type="entry name" value="ATPase_alpha/beta_chains"/>
</dbReference>
<keyword evidence="6" id="KW-0653">Protein transport</keyword>
<dbReference type="CDD" id="cd18117">
    <property type="entry name" value="ATP-synt_flagellum-secretory_path_III_N"/>
    <property type="match status" value="1"/>
</dbReference>
<dbReference type="CDD" id="cd18114">
    <property type="entry name" value="ATP-synt_flagellum-secretory_path_III_C"/>
    <property type="match status" value="1"/>
</dbReference>
<evidence type="ECO:0000256" key="4">
    <source>
        <dbReference type="ARBA" id="ARBA00022741"/>
    </source>
</evidence>
<dbReference type="Proteomes" id="UP001549320">
    <property type="component" value="Unassembled WGS sequence"/>
</dbReference>
<evidence type="ECO:0000259" key="15">
    <source>
        <dbReference type="SMART" id="SM00382"/>
    </source>
</evidence>
<dbReference type="SMART" id="SM00382">
    <property type="entry name" value="AAA"/>
    <property type="match status" value="1"/>
</dbReference>
<dbReference type="NCBIfam" id="TIGR01026">
    <property type="entry name" value="fliI_yscN"/>
    <property type="match status" value="1"/>
</dbReference>
<gene>
    <name evidence="16" type="ORF">ABIE13_005242</name>
</gene>
<comment type="caution">
    <text evidence="16">The sequence shown here is derived from an EMBL/GenBank/DDBJ whole genome shotgun (WGS) entry which is preliminary data.</text>
</comment>
<dbReference type="Pfam" id="PF00006">
    <property type="entry name" value="ATP-synt_ab"/>
    <property type="match status" value="1"/>
</dbReference>
<protein>
    <recommendedName>
        <fullName evidence="13">Type 3 secretion system ATPase</fullName>
        <ecNumber evidence="12">7.4.2.8</ecNumber>
    </recommendedName>
</protein>
<evidence type="ECO:0000256" key="3">
    <source>
        <dbReference type="ARBA" id="ARBA00022490"/>
    </source>
</evidence>
<comment type="similarity">
    <text evidence="11">Belongs to the ATPase alpha/beta chains family. T3SS ATPase subfamily.</text>
</comment>
<dbReference type="InterPro" id="IPR003593">
    <property type="entry name" value="AAA+_ATPase"/>
</dbReference>
<comment type="catalytic activity">
    <reaction evidence="14">
        <text>ATP + H2O + cellular proteinSide 1 = ADP + phosphate + cellular proteinSide 2.</text>
        <dbReference type="EC" id="7.4.2.8"/>
    </reaction>
</comment>
<dbReference type="InterPro" id="IPR013380">
    <property type="entry name" value="ATPase_T3SS_SctN"/>
</dbReference>
<comment type="subcellular location">
    <subcellularLocation>
        <location evidence="1">Cytoplasm</location>
    </subcellularLocation>
</comment>
<accession>A0ABV2QGE5</accession>
<dbReference type="InterPro" id="IPR000194">
    <property type="entry name" value="ATPase_F1/V1/A1_a/bsu_nucl-bd"/>
</dbReference>
<dbReference type="RefSeq" id="WP_354448777.1">
    <property type="nucleotide sequence ID" value="NZ_JBEPSH010000014.1"/>
</dbReference>
<evidence type="ECO:0000256" key="1">
    <source>
        <dbReference type="ARBA" id="ARBA00004496"/>
    </source>
</evidence>
<keyword evidence="10" id="KW-0066">ATP synthesis</keyword>
<evidence type="ECO:0000256" key="8">
    <source>
        <dbReference type="ARBA" id="ARBA00023026"/>
    </source>
</evidence>
<evidence type="ECO:0000256" key="11">
    <source>
        <dbReference type="ARBA" id="ARBA00024342"/>
    </source>
</evidence>
<evidence type="ECO:0000256" key="5">
    <source>
        <dbReference type="ARBA" id="ARBA00022840"/>
    </source>
</evidence>
<dbReference type="Pfam" id="PF02874">
    <property type="entry name" value="ATP-synt_ab_N"/>
    <property type="match status" value="1"/>
</dbReference>
<keyword evidence="17" id="KW-1185">Reference proteome</keyword>
<evidence type="ECO:0000313" key="16">
    <source>
        <dbReference type="EMBL" id="MET4580103.1"/>
    </source>
</evidence>
<dbReference type="InterPro" id="IPR005714">
    <property type="entry name" value="ATPase_T3SS_FliI/YscN"/>
</dbReference>
<evidence type="ECO:0000313" key="17">
    <source>
        <dbReference type="Proteomes" id="UP001549320"/>
    </source>
</evidence>
<dbReference type="Gene3D" id="3.40.50.12240">
    <property type="match status" value="1"/>
</dbReference>
<keyword evidence="3" id="KW-0963">Cytoplasm</keyword>
<feature type="domain" description="AAA+ ATPase" evidence="15">
    <location>
        <begin position="186"/>
        <end position="367"/>
    </location>
</feature>
<keyword evidence="4" id="KW-0547">Nucleotide-binding</keyword>
<evidence type="ECO:0000256" key="7">
    <source>
        <dbReference type="ARBA" id="ARBA00022967"/>
    </source>
</evidence>
<dbReference type="CDD" id="cd01136">
    <property type="entry name" value="ATPase_flagellum-secretory_path_III"/>
    <property type="match status" value="1"/>
</dbReference>
<evidence type="ECO:0000256" key="9">
    <source>
        <dbReference type="ARBA" id="ARBA00023136"/>
    </source>
</evidence>
<reference evidence="16 17" key="1">
    <citation type="submission" date="2024-06" db="EMBL/GenBank/DDBJ databases">
        <title>Sorghum-associated microbial communities from plants grown in Nebraska, USA.</title>
        <authorList>
            <person name="Schachtman D."/>
        </authorList>
    </citation>
    <scope>NUCLEOTIDE SEQUENCE [LARGE SCALE GENOMIC DNA]</scope>
    <source>
        <strain evidence="16 17">2709</strain>
    </source>
</reference>
<dbReference type="NCBIfam" id="NF005391">
    <property type="entry name" value="PRK06936.1"/>
    <property type="match status" value="1"/>
</dbReference>
<keyword evidence="8" id="KW-0843">Virulence</keyword>
<dbReference type="Pfam" id="PF18269">
    <property type="entry name" value="T3SS_ATPase_C"/>
    <property type="match status" value="1"/>
</dbReference>
<evidence type="ECO:0000256" key="13">
    <source>
        <dbReference type="ARBA" id="ARBA00024442"/>
    </source>
</evidence>
<dbReference type="PANTHER" id="PTHR15184">
    <property type="entry name" value="ATP SYNTHASE"/>
    <property type="match status" value="1"/>
</dbReference>
<evidence type="ECO:0000256" key="6">
    <source>
        <dbReference type="ARBA" id="ARBA00022927"/>
    </source>
</evidence>
<dbReference type="NCBIfam" id="TIGR02546">
    <property type="entry name" value="III_secr_ATP"/>
    <property type="match status" value="1"/>
</dbReference>
<dbReference type="InterPro" id="IPR027417">
    <property type="entry name" value="P-loop_NTPase"/>
</dbReference>
<keyword evidence="10" id="KW-0139">CF(1)</keyword>
<dbReference type="PROSITE" id="PS00152">
    <property type="entry name" value="ATPASE_ALPHA_BETA"/>
    <property type="match status" value="1"/>
</dbReference>
<sequence>MTPPPAHPVERSSETVSVAPARAHRQFHYITEMMDLALQDTPMLRIKGRVTQVVGTIIKAVVPTVKIGEVCLLRNPGEDFEMKAEVVGFARDAALLTPIGDMYGISSATEVIPTGRAHMVPVGFGLLGRVLDGLGRPLDVAEHGPLEATKYYPVFAEAPDPLTRRIISAPVELGVRALDSVLTCGEGQRMGIFAAAGGGKSTLMGMLVKGAAVDVTVVALIGERGREVREFLEHELGPEGRRRAVIVCATSDKSSMERSKAAYVATAIAEFFRDQGKKVLFLMDSVTRFARAQREIGLAAGEPPTRRGYPPSVFATLPKLMERSGMNDRGSITALYTVLVEGDDMTEPVADETRSILDGHIVLSRRLASANHYPAIDVLASTSRVMNAVTTPEHKWLAGRLRELMAKYEEVELLVKIGEYKRGGDAATDEAIDKIEAIRSFLKQRTNEHCSMDETLKHMRALVGPAPGGLQ</sequence>
<organism evidence="16 17">
    <name type="scientific">Ottowia thiooxydans</name>
    <dbReference type="NCBI Taxonomy" id="219182"/>
    <lineage>
        <taxon>Bacteria</taxon>
        <taxon>Pseudomonadati</taxon>
        <taxon>Pseudomonadota</taxon>
        <taxon>Betaproteobacteria</taxon>
        <taxon>Burkholderiales</taxon>
        <taxon>Comamonadaceae</taxon>
        <taxon>Ottowia</taxon>
    </lineage>
</organism>
<dbReference type="EMBL" id="JBEPSH010000014">
    <property type="protein sequence ID" value="MET4580103.1"/>
    <property type="molecule type" value="Genomic_DNA"/>
</dbReference>
<keyword evidence="2" id="KW-0813">Transport</keyword>
<dbReference type="InterPro" id="IPR020003">
    <property type="entry name" value="ATPase_a/bsu_AS"/>
</dbReference>
<dbReference type="SUPFAM" id="SSF52540">
    <property type="entry name" value="P-loop containing nucleoside triphosphate hydrolases"/>
    <property type="match status" value="1"/>
</dbReference>
<evidence type="ECO:0000256" key="14">
    <source>
        <dbReference type="ARBA" id="ARBA00034006"/>
    </source>
</evidence>
<name>A0ABV2QGE5_9BURK</name>
<keyword evidence="5" id="KW-0067">ATP-binding</keyword>
<evidence type="ECO:0000256" key="10">
    <source>
        <dbReference type="ARBA" id="ARBA00023196"/>
    </source>
</evidence>
<evidence type="ECO:0000256" key="2">
    <source>
        <dbReference type="ARBA" id="ARBA00022448"/>
    </source>
</evidence>
<evidence type="ECO:0000256" key="12">
    <source>
        <dbReference type="ARBA" id="ARBA00024382"/>
    </source>
</evidence>
<keyword evidence="7" id="KW-1278">Translocase</keyword>
<proteinExistence type="inferred from homology"/>
<keyword evidence="9" id="KW-0472">Membrane</keyword>